<keyword evidence="3" id="KW-1185">Reference proteome</keyword>
<evidence type="ECO:0000313" key="2">
    <source>
        <dbReference type="EMBL" id="MEQ3363270.1"/>
    </source>
</evidence>
<dbReference type="Proteomes" id="UP001487305">
    <property type="component" value="Unassembled WGS sequence"/>
</dbReference>
<feature type="chain" id="PRO_5045728283" evidence="1">
    <location>
        <begin position="22"/>
        <end position="145"/>
    </location>
</feature>
<feature type="signal peptide" evidence="1">
    <location>
        <begin position="1"/>
        <end position="21"/>
    </location>
</feature>
<gene>
    <name evidence="2" type="ORF">AAA083_09825</name>
</gene>
<evidence type="ECO:0000313" key="3">
    <source>
        <dbReference type="Proteomes" id="UP001487305"/>
    </source>
</evidence>
<dbReference type="RefSeq" id="WP_146007862.1">
    <property type="nucleotide sequence ID" value="NZ_JBBNOP010000007.1"/>
</dbReference>
<dbReference type="EMBL" id="JBBNOP010000007">
    <property type="protein sequence ID" value="MEQ3363270.1"/>
    <property type="molecule type" value="Genomic_DNA"/>
</dbReference>
<dbReference type="PROSITE" id="PS51257">
    <property type="entry name" value="PROKAR_LIPOPROTEIN"/>
    <property type="match status" value="1"/>
</dbReference>
<evidence type="ECO:0000256" key="1">
    <source>
        <dbReference type="SAM" id="SignalP"/>
    </source>
</evidence>
<reference evidence="2 3" key="1">
    <citation type="submission" date="2024-04" db="EMBL/GenBank/DDBJ databases">
        <title>Human intestinal bacterial collection.</title>
        <authorList>
            <person name="Pauvert C."/>
            <person name="Hitch T.C.A."/>
            <person name="Clavel T."/>
        </authorList>
    </citation>
    <scope>NUCLEOTIDE SEQUENCE [LARGE SCALE GENOMIC DNA]</scope>
    <source>
        <strain evidence="2 3">CLA-KB-H42</strain>
    </source>
</reference>
<keyword evidence="1" id="KW-0732">Signal</keyword>
<organism evidence="2 3">
    <name type="scientific">Raoultibacter massiliensis</name>
    <dbReference type="NCBI Taxonomy" id="1852371"/>
    <lineage>
        <taxon>Bacteria</taxon>
        <taxon>Bacillati</taxon>
        <taxon>Actinomycetota</taxon>
        <taxon>Coriobacteriia</taxon>
        <taxon>Eggerthellales</taxon>
        <taxon>Eggerthellaceae</taxon>
        <taxon>Raoultibacter</taxon>
    </lineage>
</organism>
<accession>A0ABV1JDW0</accession>
<name>A0ABV1JDW0_9ACTN</name>
<protein>
    <submittedName>
        <fullName evidence="2">Uncharacterized protein</fullName>
    </submittedName>
</protein>
<proteinExistence type="predicted"/>
<sequence>MKRIVAIAGALALCLVLGACSGGDSSDNAGGGEAPEAQATIEYAVAEGVDEYAQGDLRGASYRVSVPSQATEDELEGVFADVTAGDGFDVHTVWFYSDERLADGSEAFDVASAVQDAPGGEPVLVLASEEAKAAGQKALAAKEDS</sequence>
<comment type="caution">
    <text evidence="2">The sequence shown here is derived from an EMBL/GenBank/DDBJ whole genome shotgun (WGS) entry which is preliminary data.</text>
</comment>